<proteinExistence type="predicted"/>
<dbReference type="Pfam" id="PF01381">
    <property type="entry name" value="HTH_3"/>
    <property type="match status" value="1"/>
</dbReference>
<dbReference type="PROSITE" id="PS50943">
    <property type="entry name" value="HTH_CROC1"/>
    <property type="match status" value="1"/>
</dbReference>
<accession>A0A1I1A957</accession>
<feature type="domain" description="HTH cro/C1-type" evidence="1">
    <location>
        <begin position="22"/>
        <end position="78"/>
    </location>
</feature>
<keyword evidence="3" id="KW-1185">Reference proteome</keyword>
<dbReference type="CDD" id="cd00093">
    <property type="entry name" value="HTH_XRE"/>
    <property type="match status" value="1"/>
</dbReference>
<dbReference type="SMART" id="SM00530">
    <property type="entry name" value="HTH_XRE"/>
    <property type="match status" value="1"/>
</dbReference>
<dbReference type="AlphaFoldDB" id="A0A1I1A957"/>
<name>A0A1I1A957_9CELL</name>
<keyword evidence="2" id="KW-0238">DNA-binding</keyword>
<dbReference type="SUPFAM" id="SSF47413">
    <property type="entry name" value="lambda repressor-like DNA-binding domains"/>
    <property type="match status" value="1"/>
</dbReference>
<evidence type="ECO:0000313" key="3">
    <source>
        <dbReference type="Proteomes" id="UP000199012"/>
    </source>
</evidence>
<dbReference type="InterPro" id="IPR001387">
    <property type="entry name" value="Cro/C1-type_HTH"/>
</dbReference>
<gene>
    <name evidence="2" type="ORF">SAMN05421867_11630</name>
</gene>
<organism evidence="2 3">
    <name type="scientific">Cellulomonas marina</name>
    <dbReference type="NCBI Taxonomy" id="988821"/>
    <lineage>
        <taxon>Bacteria</taxon>
        <taxon>Bacillati</taxon>
        <taxon>Actinomycetota</taxon>
        <taxon>Actinomycetes</taxon>
        <taxon>Micrococcales</taxon>
        <taxon>Cellulomonadaceae</taxon>
        <taxon>Cellulomonas</taxon>
    </lineage>
</organism>
<dbReference type="GO" id="GO:0003677">
    <property type="term" value="F:DNA binding"/>
    <property type="evidence" value="ECO:0007669"/>
    <property type="project" value="UniProtKB-KW"/>
</dbReference>
<evidence type="ECO:0000313" key="2">
    <source>
        <dbReference type="EMBL" id="SFB34539.1"/>
    </source>
</evidence>
<dbReference type="RefSeq" id="WP_175499569.1">
    <property type="nucleotide sequence ID" value="NZ_BONM01000032.1"/>
</dbReference>
<dbReference type="EMBL" id="FOKA01000016">
    <property type="protein sequence ID" value="SFB34539.1"/>
    <property type="molecule type" value="Genomic_DNA"/>
</dbReference>
<protein>
    <submittedName>
        <fullName evidence="2">DNA-binding transcriptional regulator, XRE-family HTH domain</fullName>
    </submittedName>
</protein>
<dbReference type="InterPro" id="IPR010982">
    <property type="entry name" value="Lambda_DNA-bd_dom_sf"/>
</dbReference>
<dbReference type="Proteomes" id="UP000199012">
    <property type="component" value="Unassembled WGS sequence"/>
</dbReference>
<dbReference type="Gene3D" id="1.10.260.40">
    <property type="entry name" value="lambda repressor-like DNA-binding domains"/>
    <property type="match status" value="1"/>
</dbReference>
<reference evidence="2 3" key="1">
    <citation type="submission" date="2016-10" db="EMBL/GenBank/DDBJ databases">
        <authorList>
            <person name="de Groot N.N."/>
        </authorList>
    </citation>
    <scope>NUCLEOTIDE SEQUENCE [LARGE SCALE GENOMIC DNA]</scope>
    <source>
        <strain evidence="2 3">CGMCC 4.6945</strain>
    </source>
</reference>
<dbReference type="STRING" id="988821.SAMN05421867_11630"/>
<evidence type="ECO:0000259" key="1">
    <source>
        <dbReference type="PROSITE" id="PS50943"/>
    </source>
</evidence>
<sequence>MEEPRRAGWAYVATPEQLGRWLREQRESLELTQEQLADELGITRQYLHEIESGKPSLYTSRLFSLLRLLGARLKVEGRNG</sequence>